<reference evidence="9 10" key="1">
    <citation type="submission" date="2019-10" db="EMBL/GenBank/DDBJ databases">
        <title>Alkalibaculum tamaniensis sp.nov., a new alkaliphilic acetogen, isolated on methoxylated aromatics from a mud volcano.</title>
        <authorList>
            <person name="Khomyakova M.A."/>
            <person name="Merkel A.Y."/>
            <person name="Bonch-Osmolovskaya E.A."/>
            <person name="Slobodkin A.I."/>
        </authorList>
    </citation>
    <scope>NUCLEOTIDE SEQUENCE [LARGE SCALE GENOMIC DNA]</scope>
    <source>
        <strain evidence="9 10">M08DMB</strain>
    </source>
</reference>
<sequence>MNFSKSEELFKEANKYIPGGVNSPVRAFQSVGMSSIFASKGKGSKITDVDGNEFIDYICSWGPLILGHSSEIVYKGIEKVFEEGITYGLATEMEIKVAKLIVDAYPSVEMIRMVNSGTEATMSALRLARGYTNRSKVLKFEGCYHGHSDGLLVKSGSGTLTYGSPTSSGVSEDAIKNTLVGQYNDAKMLEEIFKIHGKELAAVIIEPVAGNMGVVPANEEFLITLRKLTEEYGVVLIFDEVITGFRVSFGGAQEVYNIKPDITCFGKIIGGGLPVGAFGGKREIMEMLAPLGSVYQAGTLSGNPLAMLLGFNCLTYLKENPEMYNKIEQLAIELEKGMIEHIKEFKVEASVNRFKGMLNVFFTGEKVQTFEDVSKCDTKVYEKYFKLMLDCGILLPPAQFEGMFLSTAHTKEDVEKTLEANKKAMSLL</sequence>
<dbReference type="UniPathway" id="UPA00251">
    <property type="reaction ID" value="UER00317"/>
</dbReference>
<evidence type="ECO:0000256" key="2">
    <source>
        <dbReference type="ARBA" id="ARBA00001933"/>
    </source>
</evidence>
<dbReference type="PANTHER" id="PTHR43713:SF3">
    <property type="entry name" value="GLUTAMATE-1-SEMIALDEHYDE 2,1-AMINOMUTASE 1, CHLOROPLASTIC-RELATED"/>
    <property type="match status" value="1"/>
</dbReference>
<dbReference type="EC" id="5.4.3.8" evidence="8"/>
<dbReference type="PANTHER" id="PTHR43713">
    <property type="entry name" value="GLUTAMATE-1-SEMIALDEHYDE 2,1-AMINOMUTASE"/>
    <property type="match status" value="1"/>
</dbReference>
<evidence type="ECO:0000313" key="10">
    <source>
        <dbReference type="Proteomes" id="UP000440004"/>
    </source>
</evidence>
<dbReference type="HAMAP" id="MF_00375">
    <property type="entry name" value="HemL_aminotrans_3"/>
    <property type="match status" value="1"/>
</dbReference>
<dbReference type="InterPro" id="IPR015422">
    <property type="entry name" value="PyrdxlP-dep_Trfase_small"/>
</dbReference>
<dbReference type="Proteomes" id="UP000440004">
    <property type="component" value="Unassembled WGS sequence"/>
</dbReference>
<evidence type="ECO:0000256" key="6">
    <source>
        <dbReference type="ARBA" id="ARBA00023235"/>
    </source>
</evidence>
<comment type="catalytic activity">
    <reaction evidence="1 8">
        <text>(S)-4-amino-5-oxopentanoate = 5-aminolevulinate</text>
        <dbReference type="Rhea" id="RHEA:14265"/>
        <dbReference type="ChEBI" id="CHEBI:57501"/>
        <dbReference type="ChEBI" id="CHEBI:356416"/>
        <dbReference type="EC" id="5.4.3.8"/>
    </reaction>
</comment>
<accession>A0A6A7K9R9</accession>
<dbReference type="InterPro" id="IPR005814">
    <property type="entry name" value="Aminotrans_3"/>
</dbReference>
<dbReference type="GO" id="GO:0006782">
    <property type="term" value="P:protoporphyrinogen IX biosynthetic process"/>
    <property type="evidence" value="ECO:0007669"/>
    <property type="project" value="UniProtKB-UniRule"/>
</dbReference>
<dbReference type="NCBIfam" id="TIGR00713">
    <property type="entry name" value="hemL"/>
    <property type="match status" value="1"/>
</dbReference>
<dbReference type="CDD" id="cd00610">
    <property type="entry name" value="OAT_like"/>
    <property type="match status" value="1"/>
</dbReference>
<dbReference type="Gene3D" id="3.40.640.10">
    <property type="entry name" value="Type I PLP-dependent aspartate aminotransferase-like (Major domain)"/>
    <property type="match status" value="1"/>
</dbReference>
<dbReference type="RefSeq" id="WP_152804636.1">
    <property type="nucleotide sequence ID" value="NZ_WHNX01000016.1"/>
</dbReference>
<dbReference type="GO" id="GO:0042286">
    <property type="term" value="F:glutamate-1-semialdehyde 2,1-aminomutase activity"/>
    <property type="evidence" value="ECO:0007669"/>
    <property type="project" value="UniProtKB-UniRule"/>
</dbReference>
<dbReference type="Pfam" id="PF00202">
    <property type="entry name" value="Aminotran_3"/>
    <property type="match status" value="1"/>
</dbReference>
<dbReference type="InterPro" id="IPR015421">
    <property type="entry name" value="PyrdxlP-dep_Trfase_major"/>
</dbReference>
<comment type="pathway">
    <text evidence="3">Porphyrin-containing compound metabolism; protoporphyrin-IX biosynthesis; 5-aminolevulinate from L-glutamyl-tRNA(Glu): step 2/2.</text>
</comment>
<dbReference type="PROSITE" id="PS00600">
    <property type="entry name" value="AA_TRANSFER_CLASS_3"/>
    <property type="match status" value="1"/>
</dbReference>
<comment type="cofactor">
    <cofactor evidence="2 8">
        <name>pyridoxal 5'-phosphate</name>
        <dbReference type="ChEBI" id="CHEBI:597326"/>
    </cofactor>
</comment>
<keyword evidence="5 8" id="KW-0663">Pyridoxal phosphate</keyword>
<dbReference type="GO" id="GO:0030170">
    <property type="term" value="F:pyridoxal phosphate binding"/>
    <property type="evidence" value="ECO:0007669"/>
    <property type="project" value="InterPro"/>
</dbReference>
<evidence type="ECO:0000256" key="1">
    <source>
        <dbReference type="ARBA" id="ARBA00001579"/>
    </source>
</evidence>
<evidence type="ECO:0000256" key="5">
    <source>
        <dbReference type="ARBA" id="ARBA00022898"/>
    </source>
</evidence>
<evidence type="ECO:0000256" key="7">
    <source>
        <dbReference type="ARBA" id="ARBA00023244"/>
    </source>
</evidence>
<dbReference type="FunFam" id="3.40.640.10:FF:000021">
    <property type="entry name" value="Glutamate-1-semialdehyde 2,1-aminomutase"/>
    <property type="match status" value="1"/>
</dbReference>
<dbReference type="InterPro" id="IPR015424">
    <property type="entry name" value="PyrdxlP-dep_Trfase"/>
</dbReference>
<dbReference type="AlphaFoldDB" id="A0A6A7K9R9"/>
<dbReference type="InterPro" id="IPR004639">
    <property type="entry name" value="4pyrrol_synth_GluAld_NH2Trfase"/>
</dbReference>
<evidence type="ECO:0000256" key="4">
    <source>
        <dbReference type="ARBA" id="ARBA00008981"/>
    </source>
</evidence>
<evidence type="ECO:0000313" key="9">
    <source>
        <dbReference type="EMBL" id="MPW26279.1"/>
    </source>
</evidence>
<keyword evidence="8" id="KW-0963">Cytoplasm</keyword>
<dbReference type="InterPro" id="IPR049704">
    <property type="entry name" value="Aminotrans_3_PPA_site"/>
</dbReference>
<evidence type="ECO:0000256" key="3">
    <source>
        <dbReference type="ARBA" id="ARBA00004819"/>
    </source>
</evidence>
<gene>
    <name evidence="8 9" type="primary">hemL</name>
    <name evidence="9" type="ORF">GC105_10815</name>
</gene>
<proteinExistence type="inferred from homology"/>
<comment type="subcellular location">
    <subcellularLocation>
        <location evidence="8">Cytoplasm</location>
    </subcellularLocation>
</comment>
<organism evidence="9 10">
    <name type="scientific">Alkalibaculum sporogenes</name>
    <dbReference type="NCBI Taxonomy" id="2655001"/>
    <lineage>
        <taxon>Bacteria</taxon>
        <taxon>Bacillati</taxon>
        <taxon>Bacillota</taxon>
        <taxon>Clostridia</taxon>
        <taxon>Eubacteriales</taxon>
        <taxon>Eubacteriaceae</taxon>
        <taxon>Alkalibaculum</taxon>
    </lineage>
</organism>
<dbReference type="Gene3D" id="3.90.1150.10">
    <property type="entry name" value="Aspartate Aminotransferase, domain 1"/>
    <property type="match status" value="1"/>
</dbReference>
<comment type="similarity">
    <text evidence="4 8">Belongs to the class-III pyridoxal-phosphate-dependent aminotransferase family. HemL subfamily.</text>
</comment>
<keyword evidence="7 8" id="KW-0627">Porphyrin biosynthesis</keyword>
<dbReference type="GO" id="GO:0008483">
    <property type="term" value="F:transaminase activity"/>
    <property type="evidence" value="ECO:0007669"/>
    <property type="project" value="InterPro"/>
</dbReference>
<comment type="caution">
    <text evidence="9">The sequence shown here is derived from an EMBL/GenBank/DDBJ whole genome shotgun (WGS) entry which is preliminary data.</text>
</comment>
<dbReference type="GO" id="GO:0005737">
    <property type="term" value="C:cytoplasm"/>
    <property type="evidence" value="ECO:0007669"/>
    <property type="project" value="UniProtKB-SubCell"/>
</dbReference>
<dbReference type="SUPFAM" id="SSF53383">
    <property type="entry name" value="PLP-dependent transferases"/>
    <property type="match status" value="1"/>
</dbReference>
<dbReference type="EMBL" id="WHNX01000016">
    <property type="protein sequence ID" value="MPW26279.1"/>
    <property type="molecule type" value="Genomic_DNA"/>
</dbReference>
<keyword evidence="10" id="KW-1185">Reference proteome</keyword>
<protein>
    <recommendedName>
        <fullName evidence="8">Glutamate-1-semialdehyde 2,1-aminomutase</fullName>
        <shortName evidence="8">GSA</shortName>
        <ecNumber evidence="8">5.4.3.8</ecNumber>
    </recommendedName>
    <alternativeName>
        <fullName evidence="8">Glutamate-1-semialdehyde aminotransferase</fullName>
        <shortName evidence="8">GSA-AT</shortName>
    </alternativeName>
</protein>
<keyword evidence="6 8" id="KW-0413">Isomerase</keyword>
<name>A0A6A7K9R9_9FIRM</name>
<dbReference type="NCBIfam" id="NF000818">
    <property type="entry name" value="PRK00062.1"/>
    <property type="match status" value="1"/>
</dbReference>
<evidence type="ECO:0000256" key="8">
    <source>
        <dbReference type="HAMAP-Rule" id="MF_00375"/>
    </source>
</evidence>
<feature type="modified residue" description="N6-(pyridoxal phosphate)lysine" evidence="8">
    <location>
        <position position="267"/>
    </location>
</feature>
<comment type="subunit">
    <text evidence="8">Homodimer.</text>
</comment>